<evidence type="ECO:0000313" key="5">
    <source>
        <dbReference type="Proteomes" id="UP001219956"/>
    </source>
</evidence>
<dbReference type="Pfam" id="PF00497">
    <property type="entry name" value="SBP_bac_3"/>
    <property type="match status" value="1"/>
</dbReference>
<dbReference type="EMBL" id="JAQQLF010000002">
    <property type="protein sequence ID" value="MDC7716116.1"/>
    <property type="molecule type" value="Genomic_DNA"/>
</dbReference>
<organism evidence="4 5">
    <name type="scientific">Vogesella aquatica</name>
    <dbReference type="NCBI Taxonomy" id="2984206"/>
    <lineage>
        <taxon>Bacteria</taxon>
        <taxon>Pseudomonadati</taxon>
        <taxon>Pseudomonadota</taxon>
        <taxon>Betaproteobacteria</taxon>
        <taxon>Neisseriales</taxon>
        <taxon>Chromobacteriaceae</taxon>
        <taxon>Vogesella</taxon>
    </lineage>
</organism>
<keyword evidence="5" id="KW-1185">Reference proteome</keyword>
<evidence type="ECO:0000259" key="3">
    <source>
        <dbReference type="SMART" id="SM00062"/>
    </source>
</evidence>
<proteinExistence type="predicted"/>
<dbReference type="InterPro" id="IPR001638">
    <property type="entry name" value="Solute-binding_3/MltF_N"/>
</dbReference>
<protein>
    <submittedName>
        <fullName evidence="4">Transporter substrate-binding domain-containing protein</fullName>
    </submittedName>
</protein>
<comment type="caution">
    <text evidence="4">The sequence shown here is derived from an EMBL/GenBank/DDBJ whole genome shotgun (WGS) entry which is preliminary data.</text>
</comment>
<gene>
    <name evidence="4" type="ORF">PQU95_02615</name>
</gene>
<name>A0ABT5IU65_9NEIS</name>
<dbReference type="PANTHER" id="PTHR35936:SF25">
    <property type="entry name" value="ABC TRANSPORTER SUBSTRATE-BINDING PROTEIN"/>
    <property type="match status" value="1"/>
</dbReference>
<dbReference type="PANTHER" id="PTHR35936">
    <property type="entry name" value="MEMBRANE-BOUND LYTIC MUREIN TRANSGLYCOSYLASE F"/>
    <property type="match status" value="1"/>
</dbReference>
<keyword evidence="1 2" id="KW-0732">Signal</keyword>
<sequence length="256" mass="27938">MPAVRLAKACFIAGFFFLLGHAGLAAATPVRMYCSEHTVPKHFAEHGRPAGYGVDLGLAILRQAGIEAEAYCMPWARAIQEVAAGKGIMAPVFSKTAEREQQMLFSHKVMDDPVVLVQAAARPFAFRHPTDLAGRRVGTTRASRFADAFNAAMPSMLVNEDGGPQQRLQMLVAGRLDAAVIAGGVHAVRYNARQAGIVIEQLRIVSLPIMLDPNYFAVSRHYPGARAMIARLNATIARMRQDRSLNRLLAELQAQY</sequence>
<evidence type="ECO:0000313" key="4">
    <source>
        <dbReference type="EMBL" id="MDC7716116.1"/>
    </source>
</evidence>
<accession>A0ABT5IU65</accession>
<dbReference type="Proteomes" id="UP001219956">
    <property type="component" value="Unassembled WGS sequence"/>
</dbReference>
<feature type="chain" id="PRO_5045643415" evidence="2">
    <location>
        <begin position="28"/>
        <end position="256"/>
    </location>
</feature>
<feature type="domain" description="Solute-binding protein family 3/N-terminal" evidence="3">
    <location>
        <begin position="29"/>
        <end position="255"/>
    </location>
</feature>
<dbReference type="RefSeq" id="WP_272750552.1">
    <property type="nucleotide sequence ID" value="NZ_JAQQLF010000002.1"/>
</dbReference>
<dbReference type="Gene3D" id="3.40.190.10">
    <property type="entry name" value="Periplasmic binding protein-like II"/>
    <property type="match status" value="2"/>
</dbReference>
<evidence type="ECO:0000256" key="1">
    <source>
        <dbReference type="ARBA" id="ARBA00022729"/>
    </source>
</evidence>
<dbReference type="SMART" id="SM00062">
    <property type="entry name" value="PBPb"/>
    <property type="match status" value="1"/>
</dbReference>
<evidence type="ECO:0000256" key="2">
    <source>
        <dbReference type="SAM" id="SignalP"/>
    </source>
</evidence>
<dbReference type="SUPFAM" id="SSF53850">
    <property type="entry name" value="Periplasmic binding protein-like II"/>
    <property type="match status" value="1"/>
</dbReference>
<reference evidence="4 5" key="1">
    <citation type="submission" date="2023-01" db="EMBL/GenBank/DDBJ databases">
        <title>Novel species of the genus Vogesella isolated from rivers.</title>
        <authorList>
            <person name="Lu H."/>
        </authorList>
    </citation>
    <scope>NUCLEOTIDE SEQUENCE [LARGE SCALE GENOMIC DNA]</scope>
    <source>
        <strain evidence="4 5">DC21W</strain>
    </source>
</reference>
<feature type="signal peptide" evidence="2">
    <location>
        <begin position="1"/>
        <end position="27"/>
    </location>
</feature>